<keyword evidence="2" id="KW-0472">Membrane</keyword>
<keyword evidence="2" id="KW-0812">Transmembrane</keyword>
<reference evidence="3 4" key="1">
    <citation type="submission" date="2019-08" db="EMBL/GenBank/DDBJ databases">
        <title>Complete genome sequence of Terriglobus albidus strain ORNL.</title>
        <authorList>
            <person name="Podar M."/>
        </authorList>
    </citation>
    <scope>NUCLEOTIDE SEQUENCE [LARGE SCALE GENOMIC DNA]</scope>
    <source>
        <strain evidence="3 4">ORNL</strain>
    </source>
</reference>
<name>A0A5B9E4G9_9BACT</name>
<proteinExistence type="predicted"/>
<feature type="compositionally biased region" description="Polar residues" evidence="1">
    <location>
        <begin position="1"/>
        <end position="15"/>
    </location>
</feature>
<organism evidence="3 4">
    <name type="scientific">Terriglobus albidus</name>
    <dbReference type="NCBI Taxonomy" id="1592106"/>
    <lineage>
        <taxon>Bacteria</taxon>
        <taxon>Pseudomonadati</taxon>
        <taxon>Acidobacteriota</taxon>
        <taxon>Terriglobia</taxon>
        <taxon>Terriglobales</taxon>
        <taxon>Acidobacteriaceae</taxon>
        <taxon>Terriglobus</taxon>
    </lineage>
</organism>
<evidence type="ECO:0000313" key="4">
    <source>
        <dbReference type="Proteomes" id="UP000321820"/>
    </source>
</evidence>
<accession>A0A5B9E4G9</accession>
<keyword evidence="2" id="KW-1133">Transmembrane helix</keyword>
<dbReference type="KEGG" id="talb:FTW19_01915"/>
<dbReference type="Proteomes" id="UP000321820">
    <property type="component" value="Chromosome"/>
</dbReference>
<dbReference type="OrthoDB" id="129807at2"/>
<sequence>MHIKPNQNDGDTLNPNPHPQVNDPENPGYEVTDVNVSGILVFVGGLVGFVAVFFVVCFFIGRLVNSQIAKDDGPLDKWHQQYAAPKTSDGLTSNPVFEQRSASQIVKTFPGPRLDPDDGNQSSSDLHAREDLLLENYSQVQGMPNSVRIPIDRAIELTAERGLPLAADAKAATTVAKMVGADTPVVTAPLTNGFARSGFEQERIAEREQKLEFAKEASKEEKK</sequence>
<keyword evidence="4" id="KW-1185">Reference proteome</keyword>
<dbReference type="AlphaFoldDB" id="A0A5B9E4G9"/>
<evidence type="ECO:0000256" key="1">
    <source>
        <dbReference type="SAM" id="MobiDB-lite"/>
    </source>
</evidence>
<protein>
    <submittedName>
        <fullName evidence="3">Uncharacterized protein</fullName>
    </submittedName>
</protein>
<evidence type="ECO:0000313" key="3">
    <source>
        <dbReference type="EMBL" id="QEE26868.1"/>
    </source>
</evidence>
<dbReference type="RefSeq" id="WP_147646044.1">
    <property type="nucleotide sequence ID" value="NZ_CP042806.1"/>
</dbReference>
<feature type="region of interest" description="Disordered" evidence="1">
    <location>
        <begin position="1"/>
        <end position="29"/>
    </location>
</feature>
<evidence type="ECO:0000256" key="2">
    <source>
        <dbReference type="SAM" id="Phobius"/>
    </source>
</evidence>
<dbReference type="EMBL" id="CP042806">
    <property type="protein sequence ID" value="QEE26868.1"/>
    <property type="molecule type" value="Genomic_DNA"/>
</dbReference>
<feature type="transmembrane region" description="Helical" evidence="2">
    <location>
        <begin position="39"/>
        <end position="60"/>
    </location>
</feature>
<gene>
    <name evidence="3" type="ORF">FTW19_01915</name>
</gene>